<dbReference type="EMBL" id="LWDX02063932">
    <property type="protein sequence ID" value="OEL16144.1"/>
    <property type="molecule type" value="Genomic_DNA"/>
</dbReference>
<name>A0A1E5UTJ4_9POAL</name>
<evidence type="ECO:0000313" key="2">
    <source>
        <dbReference type="Proteomes" id="UP000095767"/>
    </source>
</evidence>
<evidence type="ECO:0000313" key="1">
    <source>
        <dbReference type="EMBL" id="OEL16144.1"/>
    </source>
</evidence>
<gene>
    <name evidence="1" type="ORF">BAE44_0022837</name>
</gene>
<sequence length="21" mass="2324">MCRHAPLLVRLAILLVLAHPS</sequence>
<organism evidence="1 2">
    <name type="scientific">Dichanthelium oligosanthes</name>
    <dbReference type="NCBI Taxonomy" id="888268"/>
    <lineage>
        <taxon>Eukaryota</taxon>
        <taxon>Viridiplantae</taxon>
        <taxon>Streptophyta</taxon>
        <taxon>Embryophyta</taxon>
        <taxon>Tracheophyta</taxon>
        <taxon>Spermatophyta</taxon>
        <taxon>Magnoliopsida</taxon>
        <taxon>Liliopsida</taxon>
        <taxon>Poales</taxon>
        <taxon>Poaceae</taxon>
        <taxon>PACMAD clade</taxon>
        <taxon>Panicoideae</taxon>
        <taxon>Panicodae</taxon>
        <taxon>Paniceae</taxon>
        <taxon>Dichantheliinae</taxon>
        <taxon>Dichanthelium</taxon>
    </lineage>
</organism>
<protein>
    <submittedName>
        <fullName evidence="1">Uncharacterized protein</fullName>
    </submittedName>
</protein>
<dbReference type="AlphaFoldDB" id="A0A1E5UTJ4"/>
<reference evidence="1 2" key="1">
    <citation type="submission" date="2016-09" db="EMBL/GenBank/DDBJ databases">
        <title>The draft genome of Dichanthelium oligosanthes: A C3 panicoid grass species.</title>
        <authorList>
            <person name="Studer A.J."/>
            <person name="Schnable J.C."/>
            <person name="Brutnell T.P."/>
        </authorList>
    </citation>
    <scope>NUCLEOTIDE SEQUENCE [LARGE SCALE GENOMIC DNA]</scope>
    <source>
        <strain evidence="2">cv. Kellogg 1175</strain>
        <tissue evidence="1">Leaf</tissue>
    </source>
</reference>
<dbReference type="Proteomes" id="UP000095767">
    <property type="component" value="Unassembled WGS sequence"/>
</dbReference>
<proteinExistence type="predicted"/>
<keyword evidence="2" id="KW-1185">Reference proteome</keyword>
<comment type="caution">
    <text evidence="1">The sequence shown here is derived from an EMBL/GenBank/DDBJ whole genome shotgun (WGS) entry which is preliminary data.</text>
</comment>
<accession>A0A1E5UTJ4</accession>